<comment type="caution">
    <text evidence="2">The sequence shown here is derived from an EMBL/GenBank/DDBJ whole genome shotgun (WGS) entry which is preliminary data.</text>
</comment>
<sequence length="397" mass="45437">MAMIKNSFVLADGEQFSDEQNDVIHQAVAFANHNLTQSQTRAFVIEGGAGAGKSVVLFEIFKQLQATKPQWCNFLLVNHAEMWKSYRELASYQPDLKKNQFLKPTTFINQMTRHNQTADVVLIDEAHLLLTAPDRYNKFQQENQLVEILKHARVVILVFDAHQVLKLKSMWHREQLQTILAPFKPEAVQLSEQYRMVDQSQSVVEWIDQLTQHKKIIDVATSLSFDLRIYNDANQLYAAICQENQRVGMSRILATTDYPYTVNRGKWYVTLDDFKLPWDQLDTGATPWALRPETINEVGSVYTIQGFDLNYAGVIIGPGIRYDNQKDQLIIDPSHYEDKAAFRSVGGKNLSLEDKQSIMLNALNILLKRGRHGLFIAVADPVLRQKLLASVPKQSRY</sequence>
<feature type="domain" description="Schlafen group 3-like DNA/RNA helicase" evidence="1">
    <location>
        <begin position="42"/>
        <end position="380"/>
    </location>
</feature>
<dbReference type="InterPro" id="IPR018647">
    <property type="entry name" value="SLFN_3-like_DNA/RNA_helicase"/>
</dbReference>
<dbReference type="AlphaFoldDB" id="A0A1X0VFA1"/>
<dbReference type="Pfam" id="PF09848">
    <property type="entry name" value="SLFN-g3_helicase"/>
    <property type="match status" value="1"/>
</dbReference>
<dbReference type="Proteomes" id="UP000192288">
    <property type="component" value="Unassembled WGS sequence"/>
</dbReference>
<dbReference type="STRING" id="33968.BMS77_04330"/>
<dbReference type="SUPFAM" id="SSF52540">
    <property type="entry name" value="P-loop containing nucleoside triphosphate hydrolases"/>
    <property type="match status" value="1"/>
</dbReference>
<gene>
    <name evidence="2" type="ORF">BMR96_02885</name>
</gene>
<evidence type="ECO:0000313" key="2">
    <source>
        <dbReference type="EMBL" id="ORI98304.1"/>
    </source>
</evidence>
<dbReference type="eggNOG" id="COG3410">
    <property type="taxonomic scope" value="Bacteria"/>
</dbReference>
<dbReference type="RefSeq" id="WP_004910440.1">
    <property type="nucleotide sequence ID" value="NZ_MPLS01000006.1"/>
</dbReference>
<dbReference type="EMBL" id="MPLS01000006">
    <property type="protein sequence ID" value="ORI98304.1"/>
    <property type="molecule type" value="Genomic_DNA"/>
</dbReference>
<dbReference type="Gene3D" id="3.40.50.300">
    <property type="entry name" value="P-loop containing nucleotide triphosphate hydrolases"/>
    <property type="match status" value="1"/>
</dbReference>
<accession>A0A1X0VFA1</accession>
<organism evidence="2 3">
    <name type="scientific">Leuconostoc pseudomesenteroides</name>
    <dbReference type="NCBI Taxonomy" id="33968"/>
    <lineage>
        <taxon>Bacteria</taxon>
        <taxon>Bacillati</taxon>
        <taxon>Bacillota</taxon>
        <taxon>Bacilli</taxon>
        <taxon>Lactobacillales</taxon>
        <taxon>Lactobacillaceae</taxon>
        <taxon>Leuconostoc</taxon>
    </lineage>
</organism>
<evidence type="ECO:0000259" key="1">
    <source>
        <dbReference type="Pfam" id="PF09848"/>
    </source>
</evidence>
<evidence type="ECO:0000313" key="3">
    <source>
        <dbReference type="Proteomes" id="UP000192288"/>
    </source>
</evidence>
<name>A0A1X0VFA1_LEUPS</name>
<reference evidence="2 3" key="1">
    <citation type="journal article" date="2017" name="Front. Microbiol.">
        <title>Genomic Characterization of Dairy Associated Leuconostoc Species and Diversity of Leuconostocs in Undefined Mixed Mesophilic Starter Cultures.</title>
        <authorList>
            <person name="Frantzen C.A."/>
            <person name="Kot W."/>
            <person name="Pedersen T.B."/>
            <person name="Ardo Y.M."/>
            <person name="Broadbent J.R."/>
            <person name="Neve H."/>
            <person name="Hansen L.H."/>
            <person name="Dal Bello F."/>
            <person name="Ostlie H.M."/>
            <person name="Kleppen H.P."/>
            <person name="Vogensen F.K."/>
            <person name="Holo H."/>
        </authorList>
    </citation>
    <scope>NUCLEOTIDE SEQUENCE [LARGE SCALE GENOMIC DNA]</scope>
    <source>
        <strain evidence="2 3">LMGCF08</strain>
    </source>
</reference>
<protein>
    <submittedName>
        <fullName evidence="2">DNA replication initiation protein</fullName>
    </submittedName>
</protein>
<proteinExistence type="predicted"/>
<dbReference type="InterPro" id="IPR027417">
    <property type="entry name" value="P-loop_NTPase"/>
</dbReference>